<dbReference type="AlphaFoldDB" id="A0A699WNC9"/>
<comment type="caution">
    <text evidence="1">The sequence shown here is derived from an EMBL/GenBank/DDBJ whole genome shotgun (WGS) entry which is preliminary data.</text>
</comment>
<evidence type="ECO:0000313" key="1">
    <source>
        <dbReference type="EMBL" id="GFD48349.1"/>
    </source>
</evidence>
<protein>
    <submittedName>
        <fullName evidence="1">Uncharacterized protein</fullName>
    </submittedName>
</protein>
<feature type="non-terminal residue" evidence="1">
    <location>
        <position position="1"/>
    </location>
</feature>
<feature type="non-terminal residue" evidence="1">
    <location>
        <position position="104"/>
    </location>
</feature>
<dbReference type="EMBL" id="BKCJ011720340">
    <property type="protein sequence ID" value="GFD48349.1"/>
    <property type="molecule type" value="Genomic_DNA"/>
</dbReference>
<gene>
    <name evidence="1" type="ORF">Tci_920318</name>
</gene>
<sequence>KAIAAFKKVGRELGTLKDEAAEAEAPSGPQVVENTPALRYTLRGPEARGLADAALVAAGGVGVGVVAHFYRKVLTHELLGIQVFALFGLDAHGRVQRKDNGVAG</sequence>
<name>A0A699WNC9_TANCI</name>
<accession>A0A699WNC9</accession>
<reference evidence="1" key="1">
    <citation type="journal article" date="2019" name="Sci. Rep.">
        <title>Draft genome of Tanacetum cinerariifolium, the natural source of mosquito coil.</title>
        <authorList>
            <person name="Yamashiro T."/>
            <person name="Shiraishi A."/>
            <person name="Satake H."/>
            <person name="Nakayama K."/>
        </authorList>
    </citation>
    <scope>NUCLEOTIDE SEQUENCE</scope>
</reference>
<proteinExistence type="predicted"/>
<organism evidence="1">
    <name type="scientific">Tanacetum cinerariifolium</name>
    <name type="common">Dalmatian daisy</name>
    <name type="synonym">Chrysanthemum cinerariifolium</name>
    <dbReference type="NCBI Taxonomy" id="118510"/>
    <lineage>
        <taxon>Eukaryota</taxon>
        <taxon>Viridiplantae</taxon>
        <taxon>Streptophyta</taxon>
        <taxon>Embryophyta</taxon>
        <taxon>Tracheophyta</taxon>
        <taxon>Spermatophyta</taxon>
        <taxon>Magnoliopsida</taxon>
        <taxon>eudicotyledons</taxon>
        <taxon>Gunneridae</taxon>
        <taxon>Pentapetalae</taxon>
        <taxon>asterids</taxon>
        <taxon>campanulids</taxon>
        <taxon>Asterales</taxon>
        <taxon>Asteraceae</taxon>
        <taxon>Asteroideae</taxon>
        <taxon>Anthemideae</taxon>
        <taxon>Anthemidinae</taxon>
        <taxon>Tanacetum</taxon>
    </lineage>
</organism>